<gene>
    <name evidence="1" type="ORF">Goklo_000696</name>
</gene>
<dbReference type="EMBL" id="JABFAB010000013">
    <property type="protein sequence ID" value="MBA0667638.1"/>
    <property type="molecule type" value="Genomic_DNA"/>
</dbReference>
<sequence>MLETLYATKSPANHLVLKQHIFTFRINE</sequence>
<name>A0A7J8VY02_9ROSI</name>
<evidence type="ECO:0000313" key="1">
    <source>
        <dbReference type="EMBL" id="MBA0667638.1"/>
    </source>
</evidence>
<keyword evidence="2" id="KW-1185">Reference proteome</keyword>
<accession>A0A7J8VY02</accession>
<feature type="non-terminal residue" evidence="1">
    <location>
        <position position="28"/>
    </location>
</feature>
<reference evidence="1 2" key="1">
    <citation type="journal article" date="2019" name="Genome Biol. Evol.">
        <title>Insights into the evolution of the New World diploid cottons (Gossypium, subgenus Houzingenia) based on genome sequencing.</title>
        <authorList>
            <person name="Grover C.E."/>
            <person name="Arick M.A. 2nd"/>
            <person name="Thrash A."/>
            <person name="Conover J.L."/>
            <person name="Sanders W.S."/>
            <person name="Peterson D.G."/>
            <person name="Frelichowski J.E."/>
            <person name="Scheffler J.A."/>
            <person name="Scheffler B.E."/>
            <person name="Wendel J.F."/>
        </authorList>
    </citation>
    <scope>NUCLEOTIDE SEQUENCE [LARGE SCALE GENOMIC DNA]</scope>
    <source>
        <strain evidence="1">57</strain>
        <tissue evidence="1">Leaf</tissue>
    </source>
</reference>
<dbReference type="OrthoDB" id="7691805at2759"/>
<protein>
    <submittedName>
        <fullName evidence="1">Uncharacterized protein</fullName>
    </submittedName>
</protein>
<proteinExistence type="predicted"/>
<organism evidence="1 2">
    <name type="scientific">Gossypium klotzschianum</name>
    <dbReference type="NCBI Taxonomy" id="34286"/>
    <lineage>
        <taxon>Eukaryota</taxon>
        <taxon>Viridiplantae</taxon>
        <taxon>Streptophyta</taxon>
        <taxon>Embryophyta</taxon>
        <taxon>Tracheophyta</taxon>
        <taxon>Spermatophyta</taxon>
        <taxon>Magnoliopsida</taxon>
        <taxon>eudicotyledons</taxon>
        <taxon>Gunneridae</taxon>
        <taxon>Pentapetalae</taxon>
        <taxon>rosids</taxon>
        <taxon>malvids</taxon>
        <taxon>Malvales</taxon>
        <taxon>Malvaceae</taxon>
        <taxon>Malvoideae</taxon>
        <taxon>Gossypium</taxon>
    </lineage>
</organism>
<dbReference type="AlphaFoldDB" id="A0A7J8VY02"/>
<dbReference type="Proteomes" id="UP000593573">
    <property type="component" value="Unassembled WGS sequence"/>
</dbReference>
<comment type="caution">
    <text evidence="1">The sequence shown here is derived from an EMBL/GenBank/DDBJ whole genome shotgun (WGS) entry which is preliminary data.</text>
</comment>
<evidence type="ECO:0000313" key="2">
    <source>
        <dbReference type="Proteomes" id="UP000593573"/>
    </source>
</evidence>